<evidence type="ECO:0000256" key="3">
    <source>
        <dbReference type="ARBA" id="ARBA00023082"/>
    </source>
</evidence>
<dbReference type="Pfam" id="PF08281">
    <property type="entry name" value="Sigma70_r4_2"/>
    <property type="match status" value="1"/>
</dbReference>
<keyword evidence="4 6" id="KW-0238">DNA-binding</keyword>
<keyword evidence="5 6" id="KW-0804">Transcription</keyword>
<evidence type="ECO:0000256" key="4">
    <source>
        <dbReference type="ARBA" id="ARBA00023125"/>
    </source>
</evidence>
<evidence type="ECO:0000313" key="9">
    <source>
        <dbReference type="EMBL" id="GLI35823.1"/>
    </source>
</evidence>
<dbReference type="GO" id="GO:0016987">
    <property type="term" value="F:sigma factor activity"/>
    <property type="evidence" value="ECO:0007669"/>
    <property type="project" value="UniProtKB-KW"/>
</dbReference>
<dbReference type="NCBIfam" id="TIGR02937">
    <property type="entry name" value="sigma70-ECF"/>
    <property type="match status" value="1"/>
</dbReference>
<dbReference type="SUPFAM" id="SSF88659">
    <property type="entry name" value="Sigma3 and sigma4 domains of RNA polymerase sigma factors"/>
    <property type="match status" value="1"/>
</dbReference>
<dbReference type="PANTHER" id="PTHR43133">
    <property type="entry name" value="RNA POLYMERASE ECF-TYPE SIGMA FACTO"/>
    <property type="match status" value="1"/>
</dbReference>
<keyword evidence="2 6" id="KW-0805">Transcription regulation</keyword>
<dbReference type="InterPro" id="IPR039425">
    <property type="entry name" value="RNA_pol_sigma-70-like"/>
</dbReference>
<dbReference type="Gene3D" id="1.10.1740.10">
    <property type="match status" value="1"/>
</dbReference>
<dbReference type="Pfam" id="PF04542">
    <property type="entry name" value="Sigma70_r2"/>
    <property type="match status" value="1"/>
</dbReference>
<dbReference type="GO" id="GO:0003677">
    <property type="term" value="F:DNA binding"/>
    <property type="evidence" value="ECO:0007669"/>
    <property type="project" value="UniProtKB-KW"/>
</dbReference>
<feature type="domain" description="RNA polymerase sigma-70 region 2" evidence="7">
    <location>
        <begin position="24"/>
        <end position="90"/>
    </location>
</feature>
<dbReference type="InterPro" id="IPR000838">
    <property type="entry name" value="RNA_pol_sigma70_ECF_CS"/>
</dbReference>
<reference evidence="9" key="1">
    <citation type="submission" date="2022-12" db="EMBL/GenBank/DDBJ databases">
        <title>Reference genome sequencing for broad-spectrum identification of bacterial and archaeal isolates by mass spectrometry.</title>
        <authorList>
            <person name="Sekiguchi Y."/>
            <person name="Tourlousse D.M."/>
        </authorList>
    </citation>
    <scope>NUCLEOTIDE SEQUENCE</scope>
    <source>
        <strain evidence="9">ASRB1</strain>
    </source>
</reference>
<proteinExistence type="inferred from homology"/>
<organism evidence="9 10">
    <name type="scientific">Desulforhabdus amnigena</name>
    <dbReference type="NCBI Taxonomy" id="40218"/>
    <lineage>
        <taxon>Bacteria</taxon>
        <taxon>Pseudomonadati</taxon>
        <taxon>Thermodesulfobacteriota</taxon>
        <taxon>Syntrophobacteria</taxon>
        <taxon>Syntrophobacterales</taxon>
        <taxon>Syntrophobacteraceae</taxon>
        <taxon>Desulforhabdus</taxon>
    </lineage>
</organism>
<dbReference type="PROSITE" id="PS01063">
    <property type="entry name" value="SIGMA70_ECF"/>
    <property type="match status" value="1"/>
</dbReference>
<dbReference type="Gene3D" id="1.10.10.10">
    <property type="entry name" value="Winged helix-like DNA-binding domain superfamily/Winged helix DNA-binding domain"/>
    <property type="match status" value="1"/>
</dbReference>
<comment type="similarity">
    <text evidence="1 6">Belongs to the sigma-70 factor family. ECF subfamily.</text>
</comment>
<dbReference type="Proteomes" id="UP001144372">
    <property type="component" value="Unassembled WGS sequence"/>
</dbReference>
<evidence type="ECO:0000256" key="5">
    <source>
        <dbReference type="ARBA" id="ARBA00023163"/>
    </source>
</evidence>
<sequence>MNSSDDQEAISAVLAGDANAYAVLVERYQKPIFNLMYRMTGSHADALDLAQDTFIKAYEQLYRFEEGKKFFPWLYTIGLNRSKNFLRQRKVKQTYSIEDFDPGSGLDHPSQQEDNLCDSLDSRLVQEAVQQLPVDYREAIILRYQEDFSMEDIAEALELSVSGAKMRVHRGIAKLREMLSDKRCGERNESQSAFSEKRSIA</sequence>
<feature type="domain" description="RNA polymerase sigma factor 70 region 4 type 2" evidence="8">
    <location>
        <begin position="123"/>
        <end position="175"/>
    </location>
</feature>
<dbReference type="AlphaFoldDB" id="A0A9W6FVY0"/>
<dbReference type="EMBL" id="BSDR01000001">
    <property type="protein sequence ID" value="GLI35823.1"/>
    <property type="molecule type" value="Genomic_DNA"/>
</dbReference>
<protein>
    <recommendedName>
        <fullName evidence="6">RNA polymerase sigma factor</fullName>
    </recommendedName>
</protein>
<evidence type="ECO:0000256" key="6">
    <source>
        <dbReference type="RuleBase" id="RU000716"/>
    </source>
</evidence>
<dbReference type="PANTHER" id="PTHR43133:SF8">
    <property type="entry name" value="RNA POLYMERASE SIGMA FACTOR HI_1459-RELATED"/>
    <property type="match status" value="1"/>
</dbReference>
<dbReference type="InterPro" id="IPR013325">
    <property type="entry name" value="RNA_pol_sigma_r2"/>
</dbReference>
<keyword evidence="3 6" id="KW-0731">Sigma factor</keyword>
<evidence type="ECO:0000256" key="1">
    <source>
        <dbReference type="ARBA" id="ARBA00010641"/>
    </source>
</evidence>
<evidence type="ECO:0000256" key="2">
    <source>
        <dbReference type="ARBA" id="ARBA00023015"/>
    </source>
</evidence>
<dbReference type="SUPFAM" id="SSF88946">
    <property type="entry name" value="Sigma2 domain of RNA polymerase sigma factors"/>
    <property type="match status" value="1"/>
</dbReference>
<comment type="caution">
    <text evidence="9">The sequence shown here is derived from an EMBL/GenBank/DDBJ whole genome shotgun (WGS) entry which is preliminary data.</text>
</comment>
<dbReference type="InterPro" id="IPR013324">
    <property type="entry name" value="RNA_pol_sigma_r3/r4-like"/>
</dbReference>
<evidence type="ECO:0000259" key="8">
    <source>
        <dbReference type="Pfam" id="PF08281"/>
    </source>
</evidence>
<dbReference type="InterPro" id="IPR007627">
    <property type="entry name" value="RNA_pol_sigma70_r2"/>
</dbReference>
<dbReference type="RefSeq" id="WP_281795885.1">
    <property type="nucleotide sequence ID" value="NZ_BSDR01000001.1"/>
</dbReference>
<evidence type="ECO:0000313" key="10">
    <source>
        <dbReference type="Proteomes" id="UP001144372"/>
    </source>
</evidence>
<dbReference type="InterPro" id="IPR013249">
    <property type="entry name" value="RNA_pol_sigma70_r4_t2"/>
</dbReference>
<dbReference type="InterPro" id="IPR014284">
    <property type="entry name" value="RNA_pol_sigma-70_dom"/>
</dbReference>
<dbReference type="GO" id="GO:0006352">
    <property type="term" value="P:DNA-templated transcription initiation"/>
    <property type="evidence" value="ECO:0007669"/>
    <property type="project" value="InterPro"/>
</dbReference>
<dbReference type="CDD" id="cd06171">
    <property type="entry name" value="Sigma70_r4"/>
    <property type="match status" value="1"/>
</dbReference>
<evidence type="ECO:0000259" key="7">
    <source>
        <dbReference type="Pfam" id="PF04542"/>
    </source>
</evidence>
<gene>
    <name evidence="9" type="ORF">DAMNIGENAA_32560</name>
</gene>
<accession>A0A9W6FVY0</accession>
<name>A0A9W6FVY0_9BACT</name>
<dbReference type="InterPro" id="IPR036388">
    <property type="entry name" value="WH-like_DNA-bd_sf"/>
</dbReference>
<keyword evidence="10" id="KW-1185">Reference proteome</keyword>